<evidence type="ECO:0000313" key="10">
    <source>
        <dbReference type="EMBL" id="BAS20096.1"/>
    </source>
</evidence>
<accession>A0A0K2RZ03</accession>
<comment type="similarity">
    <text evidence="2">Belongs to the diacylglycerol/lipid kinase family.</text>
</comment>
<keyword evidence="7" id="KW-0444">Lipid biosynthesis</keyword>
<dbReference type="Gene3D" id="3.40.50.10330">
    <property type="entry name" value="Probable inorganic polyphosphate/atp-NAD kinase, domain 1"/>
    <property type="match status" value="1"/>
</dbReference>
<dbReference type="InterPro" id="IPR050187">
    <property type="entry name" value="Lipid_Phosphate_FormReg"/>
</dbReference>
<dbReference type="InterPro" id="IPR001206">
    <property type="entry name" value="Diacylglycerol_kinase_cat_dom"/>
</dbReference>
<evidence type="ECO:0000256" key="7">
    <source>
        <dbReference type="ARBA" id="ARBA00023209"/>
    </source>
</evidence>
<dbReference type="InterPro" id="IPR017438">
    <property type="entry name" value="ATP-NAD_kinase_N"/>
</dbReference>
<protein>
    <submittedName>
        <fullName evidence="10">Conserved protein with diacylglycerol kinase catalytic domain</fullName>
    </submittedName>
</protein>
<dbReference type="Gene3D" id="2.60.200.40">
    <property type="match status" value="1"/>
</dbReference>
<evidence type="ECO:0000259" key="9">
    <source>
        <dbReference type="PROSITE" id="PS50146"/>
    </source>
</evidence>
<dbReference type="PATRIC" id="fig|43675.28.peg.867"/>
<evidence type="ECO:0000256" key="6">
    <source>
        <dbReference type="ARBA" id="ARBA00022840"/>
    </source>
</evidence>
<keyword evidence="6" id="KW-0067">ATP-binding</keyword>
<keyword evidence="8" id="KW-1208">Phospholipid metabolism</keyword>
<evidence type="ECO:0000256" key="2">
    <source>
        <dbReference type="ARBA" id="ARBA00005983"/>
    </source>
</evidence>
<dbReference type="GO" id="GO:0016301">
    <property type="term" value="F:kinase activity"/>
    <property type="evidence" value="ECO:0007669"/>
    <property type="project" value="UniProtKB-KW"/>
</dbReference>
<dbReference type="Pfam" id="PF19279">
    <property type="entry name" value="YegS_C"/>
    <property type="match status" value="1"/>
</dbReference>
<comment type="cofactor">
    <cofactor evidence="1">
        <name>Mg(2+)</name>
        <dbReference type="ChEBI" id="CHEBI:18420"/>
    </cofactor>
</comment>
<gene>
    <name evidence="10" type="ORF">RM6536_0849</name>
</gene>
<dbReference type="Pfam" id="PF00781">
    <property type="entry name" value="DAGK_cat"/>
    <property type="match status" value="1"/>
</dbReference>
<keyword evidence="7" id="KW-0443">Lipid metabolism</keyword>
<keyword evidence="7" id="KW-0594">Phospholipid biosynthesis</keyword>
<evidence type="ECO:0000256" key="3">
    <source>
        <dbReference type="ARBA" id="ARBA00022679"/>
    </source>
</evidence>
<dbReference type="RefSeq" id="WP_060824192.1">
    <property type="nucleotide sequence ID" value="NZ_AP014938.1"/>
</dbReference>
<reference evidence="10" key="1">
    <citation type="submission" date="2015-08" db="EMBL/GenBank/DDBJ databases">
        <title>Complete DNA Sequence of Pseudomonas syringae pv. actinidiae, the Causal Agent of Kiwifruit Canker Disease.</title>
        <authorList>
            <person name="Rikkerink E.H.A."/>
            <person name="Fineran P.C."/>
        </authorList>
    </citation>
    <scope>NUCLEOTIDE SEQUENCE</scope>
    <source>
        <strain evidence="10">NUM-Rm6536</strain>
    </source>
</reference>
<evidence type="ECO:0000256" key="4">
    <source>
        <dbReference type="ARBA" id="ARBA00022741"/>
    </source>
</evidence>
<dbReference type="AlphaFoldDB" id="A0A0K2RZ03"/>
<evidence type="ECO:0000256" key="5">
    <source>
        <dbReference type="ARBA" id="ARBA00022777"/>
    </source>
</evidence>
<dbReference type="Proteomes" id="UP000066203">
    <property type="component" value="Chromosome"/>
</dbReference>
<dbReference type="PANTHER" id="PTHR12358:SF54">
    <property type="entry name" value="SPHINGOSINE KINASE RELATED PROTEIN"/>
    <property type="match status" value="1"/>
</dbReference>
<keyword evidence="4" id="KW-0547">Nucleotide-binding</keyword>
<dbReference type="GO" id="GO:0008654">
    <property type="term" value="P:phospholipid biosynthetic process"/>
    <property type="evidence" value="ECO:0007669"/>
    <property type="project" value="UniProtKB-KW"/>
</dbReference>
<keyword evidence="5 10" id="KW-0418">Kinase</keyword>
<name>A0A0K2RZ03_9MICC</name>
<dbReference type="PROSITE" id="PS50146">
    <property type="entry name" value="DAGK"/>
    <property type="match status" value="1"/>
</dbReference>
<dbReference type="SMART" id="SM00046">
    <property type="entry name" value="DAGKc"/>
    <property type="match status" value="1"/>
</dbReference>
<evidence type="ECO:0000256" key="8">
    <source>
        <dbReference type="ARBA" id="ARBA00023264"/>
    </source>
</evidence>
<dbReference type="GO" id="GO:0005524">
    <property type="term" value="F:ATP binding"/>
    <property type="evidence" value="ECO:0007669"/>
    <property type="project" value="UniProtKB-KW"/>
</dbReference>
<dbReference type="EMBL" id="AP014938">
    <property type="protein sequence ID" value="BAS20096.1"/>
    <property type="molecule type" value="Genomic_DNA"/>
</dbReference>
<keyword evidence="3" id="KW-0808">Transferase</keyword>
<feature type="domain" description="DAGKc" evidence="9">
    <location>
        <begin position="47"/>
        <end position="180"/>
    </location>
</feature>
<dbReference type="SUPFAM" id="SSF111331">
    <property type="entry name" value="NAD kinase/diacylglycerol kinase-like"/>
    <property type="match status" value="1"/>
</dbReference>
<proteinExistence type="inferred from homology"/>
<dbReference type="InterPro" id="IPR016064">
    <property type="entry name" value="NAD/diacylglycerol_kinase_sf"/>
</dbReference>
<evidence type="ECO:0000256" key="1">
    <source>
        <dbReference type="ARBA" id="ARBA00001946"/>
    </source>
</evidence>
<dbReference type="PANTHER" id="PTHR12358">
    <property type="entry name" value="SPHINGOSINE KINASE"/>
    <property type="match status" value="1"/>
</dbReference>
<sequence>MPLYRKLLGVSAAAALTASVTRARREARRRAIELGAPFGVLPTLPTGEAQRVGVVYNPSKPGAAAAIEILERTLAANGHPQPLVRTTRVDEPGSEAARELIAEGVDRLIAAGGDGTVRAVAAALAHHEGHKPRLGILPMGTGNLLARNLYIPVSDVAACVNIALNGAGQAVDAIEMTTTSTPGEETEHTFFVMSGAGFDALVMNDTNEEIKAKFGWVAYVQSGMKHMLGRSHPVRISVDGGEPRTLPMRSVLIANCGRLQGGIRLADMTDVHDGNLEVIVASPRDLVEWGLLMAKVTRRTILGSPRIELPVIRHLVGSEAVLEFPDGAQPVEVDGDPAPSAHRISARVLPAAVEVAVHPEVL</sequence>
<organism evidence="10">
    <name type="scientific">Rothia mucilaginosa</name>
    <dbReference type="NCBI Taxonomy" id="43675"/>
    <lineage>
        <taxon>Bacteria</taxon>
        <taxon>Bacillati</taxon>
        <taxon>Actinomycetota</taxon>
        <taxon>Actinomycetes</taxon>
        <taxon>Micrococcales</taxon>
        <taxon>Micrococcaceae</taxon>
        <taxon>Rothia</taxon>
    </lineage>
</organism>
<dbReference type="InterPro" id="IPR045540">
    <property type="entry name" value="YegS/DAGK_C"/>
</dbReference>